<evidence type="ECO:0000256" key="2">
    <source>
        <dbReference type="ARBA" id="ARBA00022603"/>
    </source>
</evidence>
<keyword evidence="4" id="KW-0949">S-adenosyl-L-methionine</keyword>
<dbReference type="Pfam" id="PF07669">
    <property type="entry name" value="Eco57I"/>
    <property type="match status" value="1"/>
</dbReference>
<sequence>MPALESKLRSDLDTVCQKAREKAEEAARSALQKRAVDAVEPYSHFTPAERELRNRLRARGRQVGDVRKSNKTQTIDHLTQELAYEYWHRMLFAQFLAENHLLMHPDGVAVSLEECEELAASEGATNGFVLAARYASTMLPQVFRTDDVLLEIEFAPEHRLALEKLLASLPSETFLADDSLGWVYQFWQTKRKKKVNDSGEKIDGDTLPAVTQLFTEDYMVQFLLQNTIGAWWCAKEGITGPPGGAGIPPEQCPVEMPYLRWREDGSPAAGSFDGWPKTLAEFTMLDPCCGSGHFIVNGFNLLVPLRMHDEGLSASEACDAVLRDNLFGLELDPRCTQIAAFALALAAWRIRDESGEQLGYRVLPQPHIACSGQGVAGRKEEWLSLANGDSRLRNGMDKLYDLFQKAPHLGSLIDPRREAGDLFAAGFSELRPLLQAALSTERVGNDADKDAIGVAAMGIAASAHILSSTFNLIATNVPYLGFRDQAEVLRNRLESHHHDALADLATAFVERSLRLASKGGATALVTPQNWLFLKLYRDLRKKLLRDTSWRLVARLGPRAFDTISGEIVNVALVVLSLDPPTQSLDFVGIDVSHERTATLKSQSLQNTGAVSTPQLSLTKKADARVVLGETSHNESLGKYAHAYKGLGTGDDPRYRRNFWEMDHIPQGWVRLQSSVDSTMDFGGCEGVVWLDAMTNPIQPGVYLRGEETWGRRGVLVRLVGNLPCCLSVGEAFDQNVAVVMPNDPSILPAIWEFCKSQEFAPTVRSIDQALKVTNGTLDQVPFCMDDWIEAANENAVPEPHSSNPTQWLYDEVLPNSDCSLQVAVCTAVGYRWPCRQVAIDEQHGILCVPAVRGKKTAKDVVEMTIKSAFGDDWNTHTVGAMLASSGFGSNLSLSDWLQTRFFEDHIRVFENRPFVWHIWDGRKDGFSCLVNYHKLNYKMLENLTYSYLGDWLKAQEGDAKSGKAGSDLRLAAAKELQAKLKLILDGEPPYDIFVRWKPLHEQAIGWNPDFNDGVRVNIRPFVEAGILRKTPNIKWTKDRGKEPERTKDEFPWFWDGNTPKGERVNDVHLTNAEKQAAREAKGVA</sequence>
<evidence type="ECO:0000256" key="1">
    <source>
        <dbReference type="ARBA" id="ARBA00011900"/>
    </source>
</evidence>
<evidence type="ECO:0000256" key="4">
    <source>
        <dbReference type="ARBA" id="ARBA00022691"/>
    </source>
</evidence>
<comment type="catalytic activity">
    <reaction evidence="5">
        <text>a 2'-deoxyadenosine in DNA + S-adenosyl-L-methionine = an N(6)-methyl-2'-deoxyadenosine in DNA + S-adenosyl-L-homocysteine + H(+)</text>
        <dbReference type="Rhea" id="RHEA:15197"/>
        <dbReference type="Rhea" id="RHEA-COMP:12418"/>
        <dbReference type="Rhea" id="RHEA-COMP:12419"/>
        <dbReference type="ChEBI" id="CHEBI:15378"/>
        <dbReference type="ChEBI" id="CHEBI:57856"/>
        <dbReference type="ChEBI" id="CHEBI:59789"/>
        <dbReference type="ChEBI" id="CHEBI:90615"/>
        <dbReference type="ChEBI" id="CHEBI:90616"/>
        <dbReference type="EC" id="2.1.1.72"/>
    </reaction>
</comment>
<comment type="caution">
    <text evidence="8">The sequence shown here is derived from an EMBL/GenBank/DDBJ whole genome shotgun (WGS) entry which is preliminary data.</text>
</comment>
<feature type="region of interest" description="Disordered" evidence="6">
    <location>
        <begin position="1037"/>
        <end position="1057"/>
    </location>
</feature>
<evidence type="ECO:0000313" key="9">
    <source>
        <dbReference type="Proteomes" id="UP000551616"/>
    </source>
</evidence>
<dbReference type="Gene3D" id="3.40.50.150">
    <property type="entry name" value="Vaccinia Virus protein VP39"/>
    <property type="match status" value="1"/>
</dbReference>
<dbReference type="AlphaFoldDB" id="A0A7V8V341"/>
<evidence type="ECO:0000256" key="3">
    <source>
        <dbReference type="ARBA" id="ARBA00022679"/>
    </source>
</evidence>
<dbReference type="InterPro" id="IPR011639">
    <property type="entry name" value="MethylTrfase_TaqI-like_dom"/>
</dbReference>
<dbReference type="PANTHER" id="PTHR33841">
    <property type="entry name" value="DNA METHYLTRANSFERASE YEEA-RELATED"/>
    <property type="match status" value="1"/>
</dbReference>
<dbReference type="EMBL" id="JABRWO010000003">
    <property type="protein sequence ID" value="MBA2114070.1"/>
    <property type="molecule type" value="Genomic_DNA"/>
</dbReference>
<evidence type="ECO:0000313" key="8">
    <source>
        <dbReference type="EMBL" id="MBA2114070.1"/>
    </source>
</evidence>
<dbReference type="PANTHER" id="PTHR33841:SF1">
    <property type="entry name" value="DNA METHYLTRANSFERASE A"/>
    <property type="match status" value="1"/>
</dbReference>
<dbReference type="SUPFAM" id="SSF53335">
    <property type="entry name" value="S-adenosyl-L-methionine-dependent methyltransferases"/>
    <property type="match status" value="1"/>
</dbReference>
<dbReference type="Proteomes" id="UP000551616">
    <property type="component" value="Unassembled WGS sequence"/>
</dbReference>
<evidence type="ECO:0000256" key="6">
    <source>
        <dbReference type="SAM" id="MobiDB-lite"/>
    </source>
</evidence>
<dbReference type="PRINTS" id="PR00507">
    <property type="entry name" value="N12N6MTFRASE"/>
</dbReference>
<protein>
    <recommendedName>
        <fullName evidence="1">site-specific DNA-methyltransferase (adenine-specific)</fullName>
        <ecNumber evidence="1">2.1.1.72</ecNumber>
    </recommendedName>
</protein>
<feature type="domain" description="Type II methyltransferase M.TaqI-like" evidence="7">
    <location>
        <begin position="325"/>
        <end position="552"/>
    </location>
</feature>
<organism evidence="8 9">
    <name type="scientific">Bremerella alba</name>
    <dbReference type="NCBI Taxonomy" id="980252"/>
    <lineage>
        <taxon>Bacteria</taxon>
        <taxon>Pseudomonadati</taxon>
        <taxon>Planctomycetota</taxon>
        <taxon>Planctomycetia</taxon>
        <taxon>Pirellulales</taxon>
        <taxon>Pirellulaceae</taxon>
        <taxon>Bremerella</taxon>
    </lineage>
</organism>
<dbReference type="GO" id="GO:0009007">
    <property type="term" value="F:site-specific DNA-methyltransferase (adenine-specific) activity"/>
    <property type="evidence" value="ECO:0007669"/>
    <property type="project" value="UniProtKB-EC"/>
</dbReference>
<evidence type="ECO:0000259" key="7">
    <source>
        <dbReference type="Pfam" id="PF07669"/>
    </source>
</evidence>
<gene>
    <name evidence="8" type="ORF">HOV93_12260</name>
</gene>
<name>A0A7V8V341_9BACT</name>
<keyword evidence="3" id="KW-0808">Transferase</keyword>
<feature type="compositionally biased region" description="Basic and acidic residues" evidence="6">
    <location>
        <begin position="1037"/>
        <end position="1050"/>
    </location>
</feature>
<dbReference type="InterPro" id="IPR029063">
    <property type="entry name" value="SAM-dependent_MTases_sf"/>
</dbReference>
<proteinExistence type="predicted"/>
<accession>A0A7V8V341</accession>
<dbReference type="GO" id="GO:0032259">
    <property type="term" value="P:methylation"/>
    <property type="evidence" value="ECO:0007669"/>
    <property type="project" value="UniProtKB-KW"/>
</dbReference>
<keyword evidence="9" id="KW-1185">Reference proteome</keyword>
<dbReference type="InterPro" id="IPR050953">
    <property type="entry name" value="N4_N6_ade-DNA_methylase"/>
</dbReference>
<evidence type="ECO:0000256" key="5">
    <source>
        <dbReference type="ARBA" id="ARBA00047942"/>
    </source>
</evidence>
<keyword evidence="2" id="KW-0489">Methyltransferase</keyword>
<reference evidence="8 9" key="1">
    <citation type="submission" date="2020-05" db="EMBL/GenBank/DDBJ databases">
        <title>Bremerella alba sp. nov., a novel planctomycete isolated from the surface of the macroalga Fucus spiralis.</title>
        <authorList>
            <person name="Godinho O."/>
            <person name="Botelho R."/>
            <person name="Albuquerque L."/>
            <person name="Wiegand S."/>
            <person name="Da Costa M.S."/>
            <person name="Lobo-Da-Cunha A."/>
            <person name="Jogler C."/>
            <person name="Lage O.M."/>
        </authorList>
    </citation>
    <scope>NUCLEOTIDE SEQUENCE [LARGE SCALE GENOMIC DNA]</scope>
    <source>
        <strain evidence="8 9">FF15</strain>
    </source>
</reference>
<dbReference type="GO" id="GO:0006304">
    <property type="term" value="P:DNA modification"/>
    <property type="evidence" value="ECO:0007669"/>
    <property type="project" value="InterPro"/>
</dbReference>
<dbReference type="EC" id="2.1.1.72" evidence="1"/>